<evidence type="ECO:0000313" key="7">
    <source>
        <dbReference type="EMBL" id="MXO59967.1"/>
    </source>
</evidence>
<reference evidence="7 8" key="1">
    <citation type="submission" date="2019-12" db="EMBL/GenBank/DDBJ databases">
        <title>Genomic-based taxomic classification of the family Erythrobacteraceae.</title>
        <authorList>
            <person name="Xu L."/>
        </authorList>
    </citation>
    <scope>NUCLEOTIDE SEQUENCE [LARGE SCALE GENOMIC DNA]</scope>
    <source>
        <strain evidence="7 8">MCCC 1K01500</strain>
    </source>
</reference>
<dbReference type="InterPro" id="IPR042098">
    <property type="entry name" value="TauD-like_sf"/>
</dbReference>
<sequence>MQINQLHPLFMGEIIGLDTRTPLALEAIDCVEQVMAEYAVCVIRDAVLDDDNLIAFARSFGPMELAPPGSKRIAEGLYDISNLTADGEIRPYNPDGPQPVDFERFHTDSPFNSLPTKWSFLLAHVTPPSGADTEFIDTRAVYDDLPQEMKSRIEGLEVDHDMFRALKRTGVEFENEEMRKNFPRMTHPLVRTSSNGRKALYLGWHAIDIVGWEEEDALELLDHLFEFATQNKYIYAHKWRPGDMVIWDNRCTMHSATAFERYKYKRDLRRATINESGPEVSAIEANRKASEPV</sequence>
<keyword evidence="4" id="KW-0560">Oxidoreductase</keyword>
<dbReference type="Proteomes" id="UP000433652">
    <property type="component" value="Unassembled WGS sequence"/>
</dbReference>
<comment type="similarity">
    <text evidence="1">Belongs to the TfdA dioxygenase family.</text>
</comment>
<dbReference type="GO" id="GO:0016706">
    <property type="term" value="F:2-oxoglutarate-dependent dioxygenase activity"/>
    <property type="evidence" value="ECO:0007669"/>
    <property type="project" value="UniProtKB-ARBA"/>
</dbReference>
<keyword evidence="8" id="KW-1185">Reference proteome</keyword>
<gene>
    <name evidence="7" type="ORF">GRI89_10490</name>
</gene>
<dbReference type="AlphaFoldDB" id="A0A6I4SY68"/>
<accession>A0A6I4SY68</accession>
<dbReference type="InterPro" id="IPR003819">
    <property type="entry name" value="TauD/TfdA-like"/>
</dbReference>
<dbReference type="Pfam" id="PF02668">
    <property type="entry name" value="TauD"/>
    <property type="match status" value="1"/>
</dbReference>
<feature type="domain" description="TauD/TfdA-like" evidence="6">
    <location>
        <begin position="3"/>
        <end position="272"/>
    </location>
</feature>
<keyword evidence="5" id="KW-0408">Iron</keyword>
<proteinExistence type="inferred from homology"/>
<evidence type="ECO:0000256" key="4">
    <source>
        <dbReference type="ARBA" id="ARBA00023002"/>
    </source>
</evidence>
<evidence type="ECO:0000256" key="1">
    <source>
        <dbReference type="ARBA" id="ARBA00005896"/>
    </source>
</evidence>
<dbReference type="PANTHER" id="PTHR43779">
    <property type="entry name" value="DIOXYGENASE RV0097-RELATED"/>
    <property type="match status" value="1"/>
</dbReference>
<keyword evidence="2" id="KW-0479">Metal-binding</keyword>
<dbReference type="EMBL" id="WTYM01000042">
    <property type="protein sequence ID" value="MXO59967.1"/>
    <property type="molecule type" value="Genomic_DNA"/>
</dbReference>
<keyword evidence="3" id="KW-0223">Dioxygenase</keyword>
<name>A0A6I4SY68_9SPHN</name>
<comment type="caution">
    <text evidence="7">The sequence shown here is derived from an EMBL/GenBank/DDBJ whole genome shotgun (WGS) entry which is preliminary data.</text>
</comment>
<evidence type="ECO:0000256" key="2">
    <source>
        <dbReference type="ARBA" id="ARBA00022723"/>
    </source>
</evidence>
<dbReference type="Gene3D" id="3.60.130.10">
    <property type="entry name" value="Clavaminate synthase-like"/>
    <property type="match status" value="1"/>
</dbReference>
<dbReference type="GO" id="GO:0046872">
    <property type="term" value="F:metal ion binding"/>
    <property type="evidence" value="ECO:0007669"/>
    <property type="project" value="UniProtKB-KW"/>
</dbReference>
<organism evidence="7 8">
    <name type="scientific">Croceibacterium salegens</name>
    <dbReference type="NCBI Taxonomy" id="1737568"/>
    <lineage>
        <taxon>Bacteria</taxon>
        <taxon>Pseudomonadati</taxon>
        <taxon>Pseudomonadota</taxon>
        <taxon>Alphaproteobacteria</taxon>
        <taxon>Sphingomonadales</taxon>
        <taxon>Erythrobacteraceae</taxon>
        <taxon>Croceibacterium</taxon>
    </lineage>
</organism>
<evidence type="ECO:0000259" key="6">
    <source>
        <dbReference type="Pfam" id="PF02668"/>
    </source>
</evidence>
<dbReference type="InterPro" id="IPR051178">
    <property type="entry name" value="TfdA_dioxygenase"/>
</dbReference>
<evidence type="ECO:0000256" key="5">
    <source>
        <dbReference type="ARBA" id="ARBA00023004"/>
    </source>
</evidence>
<protein>
    <recommendedName>
        <fullName evidence="6">TauD/TfdA-like domain-containing protein</fullName>
    </recommendedName>
</protein>
<dbReference type="RefSeq" id="WP_159794913.1">
    <property type="nucleotide sequence ID" value="NZ_WTYM01000042.1"/>
</dbReference>
<dbReference type="PANTHER" id="PTHR43779:SF3">
    <property type="entry name" value="(3R)-3-[(CARBOXYMETHYL)AMINO]FATTY ACID OXYGENASE_DECARBOXYLASE"/>
    <property type="match status" value="1"/>
</dbReference>
<evidence type="ECO:0000313" key="8">
    <source>
        <dbReference type="Proteomes" id="UP000433652"/>
    </source>
</evidence>
<evidence type="ECO:0000256" key="3">
    <source>
        <dbReference type="ARBA" id="ARBA00022964"/>
    </source>
</evidence>
<dbReference type="OrthoDB" id="7209371at2"/>
<dbReference type="SUPFAM" id="SSF51197">
    <property type="entry name" value="Clavaminate synthase-like"/>
    <property type="match status" value="1"/>
</dbReference>